<comment type="caution">
    <text evidence="3">The sequence shown here is derived from an EMBL/GenBank/DDBJ whole genome shotgun (WGS) entry which is preliminary data.</text>
</comment>
<dbReference type="RefSeq" id="WP_054521503.1">
    <property type="nucleotide sequence ID" value="NZ_LGKO01000004.1"/>
</dbReference>
<sequence>MNLVALAGGVGGAKLVDGLARCVPPDRLTVIVNTGDDFCHFGLHISPDLDTVCYTLAGIANPDTGWGRMGDTWAVMEEIGRLGGPTWFRLGDRDLATHLERTRRLQQGERLSEVVAAFCQAWGIKVKVLPMSDDPVSTIVLTKEGDELGFQDYFVAQQCQPEVKGFRFMGSETAQPAPGVLEALWGADLVILCPSNPWVSIGPILTLPGVREALMQKPVIAVSPLVGGQALKGPAAKMFRELGWQPSPLAVAHFYQPLLHGILVDNSDAMMAEEIQHLGIIPHVTDIVMRDEQDRIRLAKEAVTFGQAVREALSL</sequence>
<dbReference type="Gene3D" id="3.40.50.10680">
    <property type="entry name" value="CofD-like domains"/>
    <property type="match status" value="1"/>
</dbReference>
<evidence type="ECO:0000256" key="1">
    <source>
        <dbReference type="ARBA" id="ARBA00022679"/>
    </source>
</evidence>
<dbReference type="GO" id="GO:0043743">
    <property type="term" value="F:LPPG:FO 2-phospho-L-lactate transferase activity"/>
    <property type="evidence" value="ECO:0007669"/>
    <property type="project" value="InterPro"/>
</dbReference>
<dbReference type="STRING" id="869279.SE15_07535"/>
<dbReference type="Proteomes" id="UP000050544">
    <property type="component" value="Unassembled WGS sequence"/>
</dbReference>
<dbReference type="Pfam" id="PF01933">
    <property type="entry name" value="CofD"/>
    <property type="match status" value="1"/>
</dbReference>
<dbReference type="SUPFAM" id="SSF142338">
    <property type="entry name" value="CofD-like"/>
    <property type="match status" value="1"/>
</dbReference>
<organism evidence="3 4">
    <name type="scientific">Thermanaerothrix daxensis</name>
    <dbReference type="NCBI Taxonomy" id="869279"/>
    <lineage>
        <taxon>Bacteria</taxon>
        <taxon>Bacillati</taxon>
        <taxon>Chloroflexota</taxon>
        <taxon>Anaerolineae</taxon>
        <taxon>Anaerolineales</taxon>
        <taxon>Anaerolineaceae</taxon>
        <taxon>Thermanaerothrix</taxon>
    </lineage>
</organism>
<dbReference type="PANTHER" id="PTHR43007:SF1">
    <property type="entry name" value="2-PHOSPHO-L-LACTATE TRANSFERASE"/>
    <property type="match status" value="1"/>
</dbReference>
<proteinExistence type="inferred from homology"/>
<keyword evidence="4" id="KW-1185">Reference proteome</keyword>
<keyword evidence="1 3" id="KW-0808">Transferase</keyword>
<dbReference type="PATRIC" id="fig|869279.4.peg.2238"/>
<dbReference type="InterPro" id="IPR002882">
    <property type="entry name" value="CofD"/>
</dbReference>
<evidence type="ECO:0000256" key="2">
    <source>
        <dbReference type="ARBA" id="ARBA00022842"/>
    </source>
</evidence>
<dbReference type="EMBL" id="LGKO01000004">
    <property type="protein sequence ID" value="KPL83115.1"/>
    <property type="molecule type" value="Genomic_DNA"/>
</dbReference>
<name>A0A0P6Y264_9CHLR</name>
<dbReference type="AlphaFoldDB" id="A0A0P6Y264"/>
<dbReference type="GO" id="GO:0000287">
    <property type="term" value="F:magnesium ion binding"/>
    <property type="evidence" value="ECO:0007669"/>
    <property type="project" value="InterPro"/>
</dbReference>
<dbReference type="Gene3D" id="1.10.8.240">
    <property type="entry name" value="CofD-like domain"/>
    <property type="match status" value="1"/>
</dbReference>
<accession>A0A0P6Y264</accession>
<dbReference type="InterPro" id="IPR010115">
    <property type="entry name" value="FbiA/CofD"/>
</dbReference>
<dbReference type="CDD" id="cd07186">
    <property type="entry name" value="CofD_like"/>
    <property type="match status" value="1"/>
</dbReference>
<dbReference type="OrthoDB" id="7466225at2"/>
<protein>
    <submittedName>
        <fullName evidence="3">2-phospho-L-lactate transferase</fullName>
    </submittedName>
</protein>
<gene>
    <name evidence="3" type="ORF">SE15_07535</name>
</gene>
<dbReference type="NCBIfam" id="TIGR01819">
    <property type="entry name" value="F420_cofD"/>
    <property type="match status" value="1"/>
</dbReference>
<reference evidence="3 4" key="1">
    <citation type="submission" date="2015-07" db="EMBL/GenBank/DDBJ databases">
        <title>Whole genome sequence of Thermanaerothrix daxensis DSM 23592.</title>
        <authorList>
            <person name="Hemp J."/>
            <person name="Ward L.M."/>
            <person name="Pace L.A."/>
            <person name="Fischer W.W."/>
        </authorList>
    </citation>
    <scope>NUCLEOTIDE SEQUENCE [LARGE SCALE GENOMIC DNA]</scope>
    <source>
        <strain evidence="3 4">GNS-1</strain>
    </source>
</reference>
<dbReference type="PANTHER" id="PTHR43007">
    <property type="entry name" value="2-PHOSPHO-L-LACTATE TRANSFERASE"/>
    <property type="match status" value="1"/>
</dbReference>
<evidence type="ECO:0000313" key="3">
    <source>
        <dbReference type="EMBL" id="KPL83115.1"/>
    </source>
</evidence>
<evidence type="ECO:0000313" key="4">
    <source>
        <dbReference type="Proteomes" id="UP000050544"/>
    </source>
</evidence>
<keyword evidence="2" id="KW-0460">Magnesium</keyword>
<dbReference type="InterPro" id="IPR038136">
    <property type="entry name" value="CofD-like_dom_sf"/>
</dbReference>
<dbReference type="HAMAP" id="MF_01257">
    <property type="entry name" value="CofD"/>
    <property type="match status" value="1"/>
</dbReference>